<dbReference type="InterPro" id="IPR036397">
    <property type="entry name" value="RNaseH_sf"/>
</dbReference>
<keyword evidence="1" id="KW-0563">Paired box</keyword>
<dbReference type="Pfam" id="PF01498">
    <property type="entry name" value="HTH_Tnp_Tc3_2"/>
    <property type="match status" value="1"/>
</dbReference>
<dbReference type="Ensembl" id="ENSOTST00005176795.1">
    <property type="protein sequence ID" value="ENSOTSP00005117691.1"/>
    <property type="gene ID" value="ENSOTSG00005065101.1"/>
</dbReference>
<reference evidence="5" key="1">
    <citation type="journal article" date="2018" name="PLoS ONE">
        <title>Chinook salmon (Oncorhynchus tshawytscha) genome and transcriptome.</title>
        <authorList>
            <person name="Christensen K.A."/>
            <person name="Leong J.S."/>
            <person name="Sakhrani D."/>
            <person name="Biagi C.A."/>
            <person name="Minkley D.R."/>
            <person name="Withler R.E."/>
            <person name="Rondeau E.B."/>
            <person name="Koop B.F."/>
            <person name="Devlin R.H."/>
        </authorList>
    </citation>
    <scope>NUCLEOTIDE SEQUENCE [LARGE SCALE GENOMIC DNA]</scope>
</reference>
<dbReference type="SUPFAM" id="SSF46689">
    <property type="entry name" value="Homeodomain-like"/>
    <property type="match status" value="1"/>
</dbReference>
<protein>
    <recommendedName>
        <fullName evidence="3">Paired domain-containing protein</fullName>
    </recommendedName>
</protein>
<dbReference type="Gene3D" id="3.30.420.10">
    <property type="entry name" value="Ribonuclease H-like superfamily/Ribonuclease H"/>
    <property type="match status" value="1"/>
</dbReference>
<dbReference type="GeneTree" id="ENSGT01150000286914"/>
<proteinExistence type="predicted"/>
<dbReference type="PANTHER" id="PTHR23022">
    <property type="entry name" value="TRANSPOSABLE ELEMENT-RELATED"/>
    <property type="match status" value="1"/>
</dbReference>
<feature type="region of interest" description="Disordered" evidence="2">
    <location>
        <begin position="28"/>
        <end position="52"/>
    </location>
</feature>
<reference evidence="4" key="2">
    <citation type="submission" date="2025-05" db="UniProtKB">
        <authorList>
            <consortium name="Ensembl"/>
        </authorList>
    </citation>
    <scope>IDENTIFICATION</scope>
</reference>
<dbReference type="GO" id="GO:0015074">
    <property type="term" value="P:DNA integration"/>
    <property type="evidence" value="ECO:0007669"/>
    <property type="project" value="InterPro"/>
</dbReference>
<feature type="domain" description="Paired" evidence="3">
    <location>
        <begin position="1"/>
        <end position="99"/>
    </location>
</feature>
<dbReference type="AlphaFoldDB" id="A0AAZ3PM41"/>
<dbReference type="InterPro" id="IPR052338">
    <property type="entry name" value="Transposase_5"/>
</dbReference>
<dbReference type="GO" id="GO:0003677">
    <property type="term" value="F:DNA binding"/>
    <property type="evidence" value="ECO:0007669"/>
    <property type="project" value="InterPro"/>
</dbReference>
<dbReference type="GO" id="GO:0006355">
    <property type="term" value="P:regulation of DNA-templated transcription"/>
    <property type="evidence" value="ECO:0007669"/>
    <property type="project" value="InterPro"/>
</dbReference>
<dbReference type="Ensembl" id="ENSOTST00005143273.1">
    <property type="protein sequence ID" value="ENSOTSP00005154638.1"/>
    <property type="gene ID" value="ENSOTSG00005065101.1"/>
</dbReference>
<dbReference type="GO" id="GO:0006313">
    <property type="term" value="P:DNA transposition"/>
    <property type="evidence" value="ECO:0007669"/>
    <property type="project" value="InterPro"/>
</dbReference>
<dbReference type="Gene3D" id="1.10.10.10">
    <property type="entry name" value="Winged helix-like DNA-binding domain superfamily/Winged helix DNA-binding domain"/>
    <property type="match status" value="1"/>
</dbReference>
<dbReference type="PANTHER" id="PTHR23022:SF135">
    <property type="entry name" value="SI:DKEY-77F5.3"/>
    <property type="match status" value="1"/>
</dbReference>
<dbReference type="InterPro" id="IPR036388">
    <property type="entry name" value="WH-like_DNA-bd_sf"/>
</dbReference>
<dbReference type="InterPro" id="IPR001523">
    <property type="entry name" value="Paired_dom"/>
</dbReference>
<accession>A0AAZ3PM41</accession>
<dbReference type="PROSITE" id="PS51057">
    <property type="entry name" value="PAIRED_2"/>
    <property type="match status" value="1"/>
</dbReference>
<evidence type="ECO:0000313" key="5">
    <source>
        <dbReference type="Proteomes" id="UP000694402"/>
    </source>
</evidence>
<keyword evidence="5" id="KW-1185">Reference proteome</keyword>
<evidence type="ECO:0000313" key="4">
    <source>
        <dbReference type="Ensembl" id="ENSOTSP00005117691.1"/>
    </source>
</evidence>
<evidence type="ECO:0000256" key="2">
    <source>
        <dbReference type="SAM" id="MobiDB-lite"/>
    </source>
</evidence>
<evidence type="ECO:0000256" key="1">
    <source>
        <dbReference type="ARBA" id="ARBA00022724"/>
    </source>
</evidence>
<feature type="compositionally biased region" description="Basic and acidic residues" evidence="2">
    <location>
        <begin position="29"/>
        <end position="41"/>
    </location>
</feature>
<organism evidence="4 5">
    <name type="scientific">Oncorhynchus tshawytscha</name>
    <name type="common">Chinook salmon</name>
    <name type="synonym">Salmo tshawytscha</name>
    <dbReference type="NCBI Taxonomy" id="74940"/>
    <lineage>
        <taxon>Eukaryota</taxon>
        <taxon>Metazoa</taxon>
        <taxon>Chordata</taxon>
        <taxon>Craniata</taxon>
        <taxon>Vertebrata</taxon>
        <taxon>Euteleostomi</taxon>
        <taxon>Actinopterygii</taxon>
        <taxon>Neopterygii</taxon>
        <taxon>Teleostei</taxon>
        <taxon>Protacanthopterygii</taxon>
        <taxon>Salmoniformes</taxon>
        <taxon>Salmonidae</taxon>
        <taxon>Salmoninae</taxon>
        <taxon>Oncorhynchus</taxon>
    </lineage>
</organism>
<evidence type="ECO:0000259" key="3">
    <source>
        <dbReference type="PROSITE" id="PS51057"/>
    </source>
</evidence>
<sequence>MTLRHEGQSIRNISRTLKVSSSAIAKNIKRYDETGSHEDRHRKGRPRVTSAAEDRFIRVSSLGNQQLTAPQIAAQINASQSSSNRHISTSTVQRRLRESGLHGRIAAKKPLPLKDTNNKKRLAWAKKHEQWTLDQWKSVIWSDESKLEIFGSNRCVFVRRRVGERMISACVVPTVKHGGGGVMVWGCFASDTVSDLIRIQGKVNLHD</sequence>
<dbReference type="InterPro" id="IPR002492">
    <property type="entry name" value="Transposase_Tc1-like"/>
</dbReference>
<dbReference type="Proteomes" id="UP000694402">
    <property type="component" value="Unassembled WGS sequence"/>
</dbReference>
<name>A0AAZ3PM41_ONCTS</name>
<dbReference type="InterPro" id="IPR009057">
    <property type="entry name" value="Homeodomain-like_sf"/>
</dbReference>